<keyword evidence="9" id="KW-1185">Reference proteome</keyword>
<sequence length="527" mass="60665">MDLLWELVCSGLLLLVSFLYIVWTWIRPFDIDPSLPGPKRAKLVGVTFEEESNQCFDGDSFEWAKWPTLSLELSRRWNFHTWGGPTLNIGFGGAFFNVVSPECLQYILKDNFANYEKGRLTRSFQELMGSAVFTTDGDAWKFHRKITTTVLSRETVKHAAVLLKEKLAIVEHLLVEKEEQVFDFQDLCYKMVFDVFAKLAFGVELNQVNSMLLNNSNNNKQQDDEENQKKMDAFGDAFDRLQLYIHQRFNDPLWEYKQKFVIGERERKVVECQNVIDDFAFGIIRKALEGGGHDKQQQQQQLDVIHQFIAYCRNVDGKDPTEQDLRSFVMTFVLGGRDTTSVTIAWAIFELTKHPAVVSLIRDEVERVLSSSVEPWTYDFVDKLKYTQAVVMEVLRLHCPVPDSFRFAVQDDVLPDGTRIPAKSLVMYSIYSINHSDKVWGTNANTFDPDRFVNKMEPGPTIYPTFNAGPRVCPGKPLALMELKMTVAFLVSKFEFEDASQHSGEFDWKLVLAMKDGFPVKVRRRMA</sequence>
<keyword evidence="7" id="KW-0472">Membrane</keyword>
<organism evidence="8 9">
    <name type="scientific">Seminavis robusta</name>
    <dbReference type="NCBI Taxonomy" id="568900"/>
    <lineage>
        <taxon>Eukaryota</taxon>
        <taxon>Sar</taxon>
        <taxon>Stramenopiles</taxon>
        <taxon>Ochrophyta</taxon>
        <taxon>Bacillariophyta</taxon>
        <taxon>Bacillariophyceae</taxon>
        <taxon>Bacillariophycidae</taxon>
        <taxon>Naviculales</taxon>
        <taxon>Naviculaceae</taxon>
        <taxon>Seminavis</taxon>
    </lineage>
</organism>
<dbReference type="InterPro" id="IPR001128">
    <property type="entry name" value="Cyt_P450"/>
</dbReference>
<dbReference type="GO" id="GO:0006629">
    <property type="term" value="P:lipid metabolic process"/>
    <property type="evidence" value="ECO:0007669"/>
    <property type="project" value="UniProtKB-ARBA"/>
</dbReference>
<keyword evidence="5 6" id="KW-0349">Heme</keyword>
<dbReference type="GO" id="GO:0005506">
    <property type="term" value="F:iron ion binding"/>
    <property type="evidence" value="ECO:0007669"/>
    <property type="project" value="InterPro"/>
</dbReference>
<evidence type="ECO:0000256" key="3">
    <source>
        <dbReference type="ARBA" id="ARBA00023002"/>
    </source>
</evidence>
<reference evidence="8" key="1">
    <citation type="submission" date="2020-06" db="EMBL/GenBank/DDBJ databases">
        <authorList>
            <consortium name="Plant Systems Biology data submission"/>
        </authorList>
    </citation>
    <scope>NUCLEOTIDE SEQUENCE</scope>
    <source>
        <strain evidence="8">D6</strain>
    </source>
</reference>
<evidence type="ECO:0000256" key="6">
    <source>
        <dbReference type="RuleBase" id="RU000461"/>
    </source>
</evidence>
<keyword evidence="3 6" id="KW-0560">Oxidoreductase</keyword>
<dbReference type="InterPro" id="IPR017972">
    <property type="entry name" value="Cyt_P450_CS"/>
</dbReference>
<feature type="binding site" description="axial binding residue" evidence="5">
    <location>
        <position position="473"/>
    </location>
    <ligand>
        <name>heme</name>
        <dbReference type="ChEBI" id="CHEBI:30413"/>
    </ligand>
    <ligandPart>
        <name>Fe</name>
        <dbReference type="ChEBI" id="CHEBI:18248"/>
    </ligandPart>
</feature>
<dbReference type="GO" id="GO:0016705">
    <property type="term" value="F:oxidoreductase activity, acting on paired donors, with incorporation or reduction of molecular oxygen"/>
    <property type="evidence" value="ECO:0007669"/>
    <property type="project" value="InterPro"/>
</dbReference>
<dbReference type="PANTHER" id="PTHR24296">
    <property type="entry name" value="CYTOCHROME P450"/>
    <property type="match status" value="1"/>
</dbReference>
<keyword evidence="6" id="KW-0503">Monooxygenase</keyword>
<dbReference type="PROSITE" id="PS00086">
    <property type="entry name" value="CYTOCHROME_P450"/>
    <property type="match status" value="1"/>
</dbReference>
<dbReference type="InterPro" id="IPR002401">
    <property type="entry name" value="Cyt_P450_E_grp-I"/>
</dbReference>
<keyword evidence="4 5" id="KW-0408">Iron</keyword>
<dbReference type="SUPFAM" id="SSF48264">
    <property type="entry name" value="Cytochrome P450"/>
    <property type="match status" value="1"/>
</dbReference>
<dbReference type="InterPro" id="IPR036396">
    <property type="entry name" value="Cyt_P450_sf"/>
</dbReference>
<comment type="similarity">
    <text evidence="1 6">Belongs to the cytochrome P450 family.</text>
</comment>
<dbReference type="Gene3D" id="1.10.630.10">
    <property type="entry name" value="Cytochrome P450"/>
    <property type="match status" value="1"/>
</dbReference>
<dbReference type="PRINTS" id="PR00385">
    <property type="entry name" value="P450"/>
</dbReference>
<dbReference type="PRINTS" id="PR00463">
    <property type="entry name" value="EP450I"/>
</dbReference>
<evidence type="ECO:0000313" key="8">
    <source>
        <dbReference type="EMBL" id="CAB9524875.1"/>
    </source>
</evidence>
<evidence type="ECO:0000256" key="2">
    <source>
        <dbReference type="ARBA" id="ARBA00022723"/>
    </source>
</evidence>
<name>A0A9N8HU38_9STRA</name>
<keyword evidence="7" id="KW-0812">Transmembrane</keyword>
<dbReference type="Proteomes" id="UP001153069">
    <property type="component" value="Unassembled WGS sequence"/>
</dbReference>
<evidence type="ECO:0000256" key="1">
    <source>
        <dbReference type="ARBA" id="ARBA00010617"/>
    </source>
</evidence>
<evidence type="ECO:0000256" key="4">
    <source>
        <dbReference type="ARBA" id="ARBA00023004"/>
    </source>
</evidence>
<keyword evidence="2 5" id="KW-0479">Metal-binding</keyword>
<dbReference type="AlphaFoldDB" id="A0A9N8HU38"/>
<evidence type="ECO:0000256" key="5">
    <source>
        <dbReference type="PIRSR" id="PIRSR602401-1"/>
    </source>
</evidence>
<dbReference type="EMBL" id="CAICTM010001596">
    <property type="protein sequence ID" value="CAB9524875.1"/>
    <property type="molecule type" value="Genomic_DNA"/>
</dbReference>
<keyword evidence="7" id="KW-1133">Transmembrane helix</keyword>
<dbReference type="GO" id="GO:0004497">
    <property type="term" value="F:monooxygenase activity"/>
    <property type="evidence" value="ECO:0007669"/>
    <property type="project" value="UniProtKB-KW"/>
</dbReference>
<dbReference type="GO" id="GO:0020037">
    <property type="term" value="F:heme binding"/>
    <property type="evidence" value="ECO:0007669"/>
    <property type="project" value="InterPro"/>
</dbReference>
<protein>
    <submittedName>
        <fullName evidence="8">Leukotriene-B(4) omega-hydroxylase 2</fullName>
    </submittedName>
</protein>
<feature type="transmembrane region" description="Helical" evidence="7">
    <location>
        <begin position="7"/>
        <end position="26"/>
    </location>
</feature>
<dbReference type="OrthoDB" id="40029at2759"/>
<comment type="cofactor">
    <cofactor evidence="5">
        <name>heme</name>
        <dbReference type="ChEBI" id="CHEBI:30413"/>
    </cofactor>
</comment>
<comment type="caution">
    <text evidence="8">The sequence shown here is derived from an EMBL/GenBank/DDBJ whole genome shotgun (WGS) entry which is preliminary data.</text>
</comment>
<evidence type="ECO:0000256" key="7">
    <source>
        <dbReference type="SAM" id="Phobius"/>
    </source>
</evidence>
<gene>
    <name evidence="8" type="ORF">SEMRO_1598_G284940.1</name>
</gene>
<evidence type="ECO:0000313" key="9">
    <source>
        <dbReference type="Proteomes" id="UP001153069"/>
    </source>
</evidence>
<accession>A0A9N8HU38</accession>
<dbReference type="Pfam" id="PF00067">
    <property type="entry name" value="p450"/>
    <property type="match status" value="1"/>
</dbReference>
<proteinExistence type="inferred from homology"/>